<evidence type="ECO:0000313" key="3">
    <source>
        <dbReference type="Proteomes" id="UP001501727"/>
    </source>
</evidence>
<evidence type="ECO:0000256" key="1">
    <source>
        <dbReference type="SAM" id="MobiDB-lite"/>
    </source>
</evidence>
<protein>
    <submittedName>
        <fullName evidence="2">Uncharacterized protein</fullName>
    </submittedName>
</protein>
<feature type="compositionally biased region" description="Basic and acidic residues" evidence="1">
    <location>
        <begin position="193"/>
        <end position="203"/>
    </location>
</feature>
<feature type="region of interest" description="Disordered" evidence="1">
    <location>
        <begin position="193"/>
        <end position="214"/>
    </location>
</feature>
<name>A0ABP7MKR1_9GAMM</name>
<reference evidence="3" key="1">
    <citation type="journal article" date="2019" name="Int. J. Syst. Evol. Microbiol.">
        <title>The Global Catalogue of Microorganisms (GCM) 10K type strain sequencing project: providing services to taxonomists for standard genome sequencing and annotation.</title>
        <authorList>
            <consortium name="The Broad Institute Genomics Platform"/>
            <consortium name="The Broad Institute Genome Sequencing Center for Infectious Disease"/>
            <person name="Wu L."/>
            <person name="Ma J."/>
        </authorList>
    </citation>
    <scope>NUCLEOTIDE SEQUENCE [LARGE SCALE GENOMIC DNA]</scope>
    <source>
        <strain evidence="3">JCM 16916</strain>
    </source>
</reference>
<proteinExistence type="predicted"/>
<evidence type="ECO:0000313" key="2">
    <source>
        <dbReference type="EMBL" id="GAA3925255.1"/>
    </source>
</evidence>
<dbReference type="Proteomes" id="UP001501727">
    <property type="component" value="Unassembled WGS sequence"/>
</dbReference>
<comment type="caution">
    <text evidence="2">The sequence shown here is derived from an EMBL/GenBank/DDBJ whole genome shotgun (WGS) entry which is preliminary data.</text>
</comment>
<dbReference type="EMBL" id="BAAAZU010000010">
    <property type="protein sequence ID" value="GAA3925255.1"/>
    <property type="molecule type" value="Genomic_DNA"/>
</dbReference>
<organism evidence="2 3">
    <name type="scientific">Luteimonas lutimaris</name>
    <dbReference type="NCBI Taxonomy" id="698645"/>
    <lineage>
        <taxon>Bacteria</taxon>
        <taxon>Pseudomonadati</taxon>
        <taxon>Pseudomonadota</taxon>
        <taxon>Gammaproteobacteria</taxon>
        <taxon>Lysobacterales</taxon>
        <taxon>Lysobacteraceae</taxon>
        <taxon>Luteimonas</taxon>
    </lineage>
</organism>
<gene>
    <name evidence="2" type="ORF">GCM10022229_18940</name>
</gene>
<accession>A0ABP7MKR1</accession>
<keyword evidence="3" id="KW-1185">Reference proteome</keyword>
<sequence length="214" mass="23610">MMAHYEQCAAEGCTRRPRRRSRYCTTHYDRIRRNGSPHGRAIRKHELKPWRDIAAGWIGRNADHPAVVEACGYLAGLLEPTAGARFLGSEFDRLRSAGVTGADMLAAVIALWAWAEATGGRGIDDRCFDVNLGRAVLRCARQRIVSRSKSGKPDHKRVTGNHAGALGEELRLALGALPLVAAQRIVEEALGPERTRDRIREAMTEPFKSATDTD</sequence>